<keyword evidence="3" id="KW-1185">Reference proteome</keyword>
<dbReference type="PANTHER" id="PTHR10044:SF139">
    <property type="entry name" value="DEATH-ASSOCIATED INHIBITOR OF APOPTOSIS 2"/>
    <property type="match status" value="1"/>
</dbReference>
<name>A0A3L5TUT7_MYTGA</name>
<protein>
    <submittedName>
        <fullName evidence="2">Uncharacterized protein</fullName>
    </submittedName>
</protein>
<dbReference type="GO" id="GO:0051726">
    <property type="term" value="P:regulation of cell cycle"/>
    <property type="evidence" value="ECO:0007669"/>
    <property type="project" value="TreeGrafter"/>
</dbReference>
<dbReference type="InterPro" id="IPR050784">
    <property type="entry name" value="IAP"/>
</dbReference>
<accession>A0A3L5TUT7</accession>
<dbReference type="Gene3D" id="1.10.1170.10">
    <property type="entry name" value="Inhibitor Of Apoptosis Protein (2mihbC-IAP-1), Chain A"/>
    <property type="match status" value="2"/>
</dbReference>
<evidence type="ECO:0000313" key="2">
    <source>
        <dbReference type="EMBL" id="OPL33707.1"/>
    </source>
</evidence>
<dbReference type="PROSITE" id="PS50143">
    <property type="entry name" value="BIR_REPEAT_2"/>
    <property type="match status" value="2"/>
</dbReference>
<dbReference type="GO" id="GO:0005737">
    <property type="term" value="C:cytoplasm"/>
    <property type="evidence" value="ECO:0007669"/>
    <property type="project" value="TreeGrafter"/>
</dbReference>
<dbReference type="GO" id="GO:0043027">
    <property type="term" value="F:cysteine-type endopeptidase inhibitor activity involved in apoptotic process"/>
    <property type="evidence" value="ECO:0007669"/>
    <property type="project" value="TreeGrafter"/>
</dbReference>
<dbReference type="InterPro" id="IPR001370">
    <property type="entry name" value="BIR_rpt"/>
</dbReference>
<dbReference type="FunFam" id="1.10.1170.10:FF:000003">
    <property type="entry name" value="E3 ubiquitin-protein ligase XIAP"/>
    <property type="match status" value="1"/>
</dbReference>
<dbReference type="GO" id="GO:0005634">
    <property type="term" value="C:nucleus"/>
    <property type="evidence" value="ECO:0007669"/>
    <property type="project" value="TreeGrafter"/>
</dbReference>
<evidence type="ECO:0000256" key="1">
    <source>
        <dbReference type="ARBA" id="ARBA00022703"/>
    </source>
</evidence>
<dbReference type="PANTHER" id="PTHR10044">
    <property type="entry name" value="INHIBITOR OF APOPTOSIS"/>
    <property type="match status" value="1"/>
</dbReference>
<dbReference type="CDD" id="cd00022">
    <property type="entry name" value="BIR"/>
    <property type="match status" value="2"/>
</dbReference>
<gene>
    <name evidence="2" type="ORF">AM593_06314</name>
</gene>
<dbReference type="GO" id="GO:0043066">
    <property type="term" value="P:negative regulation of apoptotic process"/>
    <property type="evidence" value="ECO:0007669"/>
    <property type="project" value="TreeGrafter"/>
</dbReference>
<sequence>MLQHANKNYTFLPPVGSLLHKNDTECQIKHPMQYEGTRLSTFATFPEINGVYVTRLAGAGFFYTGNGDEVFCFNCHISYKNWKQHDSPVEIHSRLSPHCDFIRNNSSNMKEYSTAGNNVRNEARRSASFNNTINNISSFDMTTAEACQIPKNYSPSFNNTINNISSLDITRAEAYQMPNNYSTYASNSLIRISQPHLSSLNNNALESNSQSLSQITTTDRTIVSQAPSKPMTTGICIDNPKYPKYAVKMSRLDSFKYWPTYLTQAPDEMASAGFFFTGNEDHCRCFFCGGGLRNWEPGDQPWVEHARWYQYCAFVRQSKGHRFIEDVQTNNYMLTENVEKRVSVLIRLR</sequence>
<dbReference type="SMART" id="SM00238">
    <property type="entry name" value="BIR"/>
    <property type="match status" value="2"/>
</dbReference>
<dbReference type="EMBL" id="KV581808">
    <property type="protein sequence ID" value="OPL33707.1"/>
    <property type="molecule type" value="Genomic_DNA"/>
</dbReference>
<reference evidence="2 3" key="1">
    <citation type="journal article" date="2016" name="PLoS ONE">
        <title>A First Insight into the Genome of the Filter-Feeder Mussel Mytilus galloprovincialis.</title>
        <authorList>
            <person name="Murgarella M."/>
            <person name="Puiu D."/>
            <person name="Novoa B."/>
            <person name="Figueras A."/>
            <person name="Posada D."/>
            <person name="Canchaya C."/>
        </authorList>
    </citation>
    <scope>NUCLEOTIDE SEQUENCE [LARGE SCALE GENOMIC DNA]</scope>
    <source>
        <tissue evidence="2">Muscle</tissue>
    </source>
</reference>
<evidence type="ECO:0000313" key="3">
    <source>
        <dbReference type="Proteomes" id="UP000266721"/>
    </source>
</evidence>
<dbReference type="GO" id="GO:0006915">
    <property type="term" value="P:apoptotic process"/>
    <property type="evidence" value="ECO:0007669"/>
    <property type="project" value="UniProtKB-KW"/>
</dbReference>
<keyword evidence="1" id="KW-0053">Apoptosis</keyword>
<proteinExistence type="predicted"/>
<dbReference type="PROSITE" id="PS01282">
    <property type="entry name" value="BIR_REPEAT_1"/>
    <property type="match status" value="1"/>
</dbReference>
<organism evidence="2 3">
    <name type="scientific">Mytilus galloprovincialis</name>
    <name type="common">Mediterranean mussel</name>
    <dbReference type="NCBI Taxonomy" id="29158"/>
    <lineage>
        <taxon>Eukaryota</taxon>
        <taxon>Metazoa</taxon>
        <taxon>Spiralia</taxon>
        <taxon>Lophotrochozoa</taxon>
        <taxon>Mollusca</taxon>
        <taxon>Bivalvia</taxon>
        <taxon>Autobranchia</taxon>
        <taxon>Pteriomorphia</taxon>
        <taxon>Mytilida</taxon>
        <taxon>Mytiloidea</taxon>
        <taxon>Mytilidae</taxon>
        <taxon>Mytilinae</taxon>
        <taxon>Mytilus</taxon>
    </lineage>
</organism>
<feature type="non-terminal residue" evidence="2">
    <location>
        <position position="1"/>
    </location>
</feature>
<dbReference type="AlphaFoldDB" id="A0A3L5TUT7"/>
<dbReference type="Proteomes" id="UP000266721">
    <property type="component" value="Unassembled WGS sequence"/>
</dbReference>
<dbReference type="SUPFAM" id="SSF57924">
    <property type="entry name" value="Inhibitor of apoptosis (IAP) repeat"/>
    <property type="match status" value="2"/>
</dbReference>
<comment type="caution">
    <text evidence="2">The sequence shown here is derived from an EMBL/GenBank/DDBJ whole genome shotgun (WGS) entry which is preliminary data.</text>
</comment>
<dbReference type="Pfam" id="PF00653">
    <property type="entry name" value="BIR"/>
    <property type="match status" value="2"/>
</dbReference>